<dbReference type="EMBL" id="MN739029">
    <property type="protein sequence ID" value="QHT36007.1"/>
    <property type="molecule type" value="Genomic_DNA"/>
</dbReference>
<accession>A0A6C0F2Y7</accession>
<proteinExistence type="predicted"/>
<evidence type="ECO:0000313" key="1">
    <source>
        <dbReference type="EMBL" id="QHT36007.1"/>
    </source>
</evidence>
<dbReference type="AlphaFoldDB" id="A0A6C0F2Y7"/>
<protein>
    <submittedName>
        <fullName evidence="1">Uncharacterized protein</fullName>
    </submittedName>
</protein>
<name>A0A6C0F2Y7_9ZZZZ</name>
<organism evidence="1">
    <name type="scientific">viral metagenome</name>
    <dbReference type="NCBI Taxonomy" id="1070528"/>
    <lineage>
        <taxon>unclassified sequences</taxon>
        <taxon>metagenomes</taxon>
        <taxon>organismal metagenomes</taxon>
    </lineage>
</organism>
<reference evidence="1" key="1">
    <citation type="journal article" date="2020" name="Nature">
        <title>Giant virus diversity and host interactions through global metagenomics.</title>
        <authorList>
            <person name="Schulz F."/>
            <person name="Roux S."/>
            <person name="Paez-Espino D."/>
            <person name="Jungbluth S."/>
            <person name="Walsh D.A."/>
            <person name="Denef V.J."/>
            <person name="McMahon K.D."/>
            <person name="Konstantinidis K.T."/>
            <person name="Eloe-Fadrosh E.A."/>
            <person name="Kyrpides N.C."/>
            <person name="Woyke T."/>
        </authorList>
    </citation>
    <scope>NUCLEOTIDE SEQUENCE</scope>
    <source>
        <strain evidence="1">GVMAG-M-3300009182-46</strain>
    </source>
</reference>
<sequence>MLSFQEKGRYFGYPECCIKHFMDIKYKSTMIKNYIPNNNTGFLPCKICADKVLNEGLTLANLLVNRECETTFPIGNGKKIIENRKILREKINYKT</sequence>